<proteinExistence type="predicted"/>
<evidence type="ECO:0000256" key="4">
    <source>
        <dbReference type="ARBA" id="ARBA00023027"/>
    </source>
</evidence>
<dbReference type="InterPro" id="IPR028281">
    <property type="entry name" value="Sirohaem_synthase_central"/>
</dbReference>
<dbReference type="SUPFAM" id="SSF75615">
    <property type="entry name" value="Siroheme synthase middle domains-like"/>
    <property type="match status" value="1"/>
</dbReference>
<dbReference type="EMBL" id="CP092109">
    <property type="protein sequence ID" value="UWZ77931.1"/>
    <property type="molecule type" value="Genomic_DNA"/>
</dbReference>
<evidence type="ECO:0000313" key="9">
    <source>
        <dbReference type="Proteomes" id="UP001060414"/>
    </source>
</evidence>
<dbReference type="InterPro" id="IPR006367">
    <property type="entry name" value="Sirohaem_synthase_N"/>
</dbReference>
<dbReference type="RefSeq" id="WP_260746279.1">
    <property type="nucleotide sequence ID" value="NZ_CP092109.1"/>
</dbReference>
<feature type="domain" description="Siroheme synthase central" evidence="7">
    <location>
        <begin position="124"/>
        <end position="150"/>
    </location>
</feature>
<dbReference type="SUPFAM" id="SSF51735">
    <property type="entry name" value="NAD(P)-binding Rossmann-fold domains"/>
    <property type="match status" value="1"/>
</dbReference>
<evidence type="ECO:0000256" key="3">
    <source>
        <dbReference type="ARBA" id="ARBA00023002"/>
    </source>
</evidence>
<protein>
    <recommendedName>
        <fullName evidence="2">precorrin-2 dehydrogenase</fullName>
        <ecNumber evidence="2">1.3.1.76</ecNumber>
    </recommendedName>
</protein>
<sequence length="230" mass="23266">MDSEAMATPGQDYPIVLSLAGRLCVVVGAGAVGRRKIRGLLTAGARVRVVDPAPAALEGLANVEVVARSYVAADVAGALLVFAATDDGALNRRILADARAGGALAQAVDDPAAGDFQLPALLRRGALTLAVSTGGGSPALAAAVRDLLAEEFGPEWAVLVEVAAALRQKRLTGPETTPYNHSVLPALLAGNLVGLVAAGDGEAVERLLQRVVGEGVTLECLGISLPKGLK</sequence>
<comment type="pathway">
    <text evidence="1">Porphyrin-containing compound metabolism; siroheme biosynthesis; sirohydrochlorin from precorrin-2: step 1/1.</text>
</comment>
<organism evidence="8 9">
    <name type="scientific">Geoalkalibacter halelectricus</name>
    <dbReference type="NCBI Taxonomy" id="2847045"/>
    <lineage>
        <taxon>Bacteria</taxon>
        <taxon>Pseudomonadati</taxon>
        <taxon>Thermodesulfobacteriota</taxon>
        <taxon>Desulfuromonadia</taxon>
        <taxon>Desulfuromonadales</taxon>
        <taxon>Geoalkalibacteraceae</taxon>
        <taxon>Geoalkalibacter</taxon>
    </lineage>
</organism>
<comment type="catalytic activity">
    <reaction evidence="6">
        <text>precorrin-2 + NAD(+) = sirohydrochlorin + NADH + 2 H(+)</text>
        <dbReference type="Rhea" id="RHEA:15613"/>
        <dbReference type="ChEBI" id="CHEBI:15378"/>
        <dbReference type="ChEBI" id="CHEBI:57540"/>
        <dbReference type="ChEBI" id="CHEBI:57945"/>
        <dbReference type="ChEBI" id="CHEBI:58351"/>
        <dbReference type="ChEBI" id="CHEBI:58827"/>
        <dbReference type="EC" id="1.3.1.76"/>
    </reaction>
</comment>
<dbReference type="PANTHER" id="PTHR35330:SF1">
    <property type="entry name" value="SIROHEME BIOSYNTHESIS PROTEIN MET8"/>
    <property type="match status" value="1"/>
</dbReference>
<dbReference type="InterPro" id="IPR028161">
    <property type="entry name" value="Met8-like"/>
</dbReference>
<dbReference type="NCBIfam" id="TIGR01470">
    <property type="entry name" value="cysG_Nterm"/>
    <property type="match status" value="1"/>
</dbReference>
<evidence type="ECO:0000259" key="7">
    <source>
        <dbReference type="Pfam" id="PF14824"/>
    </source>
</evidence>
<dbReference type="Pfam" id="PF13241">
    <property type="entry name" value="NAD_binding_7"/>
    <property type="match status" value="1"/>
</dbReference>
<dbReference type="InterPro" id="IPR036291">
    <property type="entry name" value="NAD(P)-bd_dom_sf"/>
</dbReference>
<accession>A0ABY5ZKZ1</accession>
<dbReference type="Proteomes" id="UP001060414">
    <property type="component" value="Chromosome"/>
</dbReference>
<dbReference type="Gene3D" id="3.40.50.720">
    <property type="entry name" value="NAD(P)-binding Rossmann-like Domain"/>
    <property type="match status" value="1"/>
</dbReference>
<keyword evidence="9" id="KW-1185">Reference proteome</keyword>
<dbReference type="EC" id="1.3.1.76" evidence="2"/>
<evidence type="ECO:0000256" key="6">
    <source>
        <dbReference type="ARBA" id="ARBA00047561"/>
    </source>
</evidence>
<evidence type="ECO:0000256" key="5">
    <source>
        <dbReference type="ARBA" id="ARBA00023244"/>
    </source>
</evidence>
<gene>
    <name evidence="8" type="ORF">L9S41_09465</name>
</gene>
<reference evidence="8" key="1">
    <citation type="journal article" date="2022" name="Environ. Microbiol.">
        <title>Geoalkalibacter halelectricus SAP #1 sp. nov. possessing extracellular electron transfer and mineral#reducing capabilities from a haloalkaline environment.</title>
        <authorList>
            <person name="Yadav S."/>
            <person name="Singh R."/>
            <person name="Sundharam S.S."/>
            <person name="Chaudhary S."/>
            <person name="Krishnamurthi S."/>
            <person name="Patil S.A."/>
        </authorList>
    </citation>
    <scope>NUCLEOTIDE SEQUENCE</scope>
    <source>
        <strain evidence="8">SAP-1</strain>
    </source>
</reference>
<keyword evidence="5" id="KW-0627">Porphyrin biosynthesis</keyword>
<dbReference type="Gene3D" id="3.30.160.110">
    <property type="entry name" value="Siroheme synthase, domain 2"/>
    <property type="match status" value="1"/>
</dbReference>
<dbReference type="PANTHER" id="PTHR35330">
    <property type="entry name" value="SIROHEME BIOSYNTHESIS PROTEIN MET8"/>
    <property type="match status" value="1"/>
</dbReference>
<evidence type="ECO:0000313" key="8">
    <source>
        <dbReference type="EMBL" id="UWZ77931.1"/>
    </source>
</evidence>
<keyword evidence="3" id="KW-0560">Oxidoreductase</keyword>
<dbReference type="Pfam" id="PF14824">
    <property type="entry name" value="Sirohm_synth_M"/>
    <property type="match status" value="1"/>
</dbReference>
<name>A0ABY5ZKZ1_9BACT</name>
<evidence type="ECO:0000256" key="2">
    <source>
        <dbReference type="ARBA" id="ARBA00012400"/>
    </source>
</evidence>
<evidence type="ECO:0000256" key="1">
    <source>
        <dbReference type="ARBA" id="ARBA00005010"/>
    </source>
</evidence>
<keyword evidence="4" id="KW-0520">NAD</keyword>